<accession>A0AAV5GEM0</accession>
<evidence type="ECO:0000313" key="3">
    <source>
        <dbReference type="Proteomes" id="UP001342314"/>
    </source>
</evidence>
<dbReference type="Proteomes" id="UP001342314">
    <property type="component" value="Unassembled WGS sequence"/>
</dbReference>
<feature type="region of interest" description="Disordered" evidence="1">
    <location>
        <begin position="202"/>
        <end position="225"/>
    </location>
</feature>
<proteinExistence type="predicted"/>
<comment type="caution">
    <text evidence="2">The sequence shown here is derived from an EMBL/GenBank/DDBJ whole genome shotgun (WGS) entry which is preliminary data.</text>
</comment>
<evidence type="ECO:0000313" key="2">
    <source>
        <dbReference type="EMBL" id="GJN90846.1"/>
    </source>
</evidence>
<evidence type="ECO:0000256" key="1">
    <source>
        <dbReference type="SAM" id="MobiDB-lite"/>
    </source>
</evidence>
<dbReference type="EMBL" id="BQKY01000007">
    <property type="protein sequence ID" value="GJN90846.1"/>
    <property type="molecule type" value="Genomic_DNA"/>
</dbReference>
<feature type="region of interest" description="Disordered" evidence="1">
    <location>
        <begin position="22"/>
        <end position="58"/>
    </location>
</feature>
<gene>
    <name evidence="2" type="ORF">Rhopal_003860-T1</name>
</gene>
<feature type="region of interest" description="Disordered" evidence="1">
    <location>
        <begin position="74"/>
        <end position="144"/>
    </location>
</feature>
<name>A0AAV5GEM0_9BASI</name>
<reference evidence="2 3" key="1">
    <citation type="submission" date="2021-12" db="EMBL/GenBank/DDBJ databases">
        <title>High titer production of polyol ester of fatty acids by Rhodotorula paludigena BS15 towards product separation-free biomass refinery.</title>
        <authorList>
            <person name="Mano J."/>
            <person name="Ono H."/>
            <person name="Tanaka T."/>
            <person name="Naito K."/>
            <person name="Sushida H."/>
            <person name="Ike M."/>
            <person name="Tokuyasu K."/>
            <person name="Kitaoka M."/>
        </authorList>
    </citation>
    <scope>NUCLEOTIDE SEQUENCE [LARGE SCALE GENOMIC DNA]</scope>
    <source>
        <strain evidence="2 3">BS15</strain>
    </source>
</reference>
<feature type="compositionally biased region" description="Low complexity" evidence="1">
    <location>
        <begin position="77"/>
        <end position="128"/>
    </location>
</feature>
<dbReference type="AlphaFoldDB" id="A0AAV5GEM0"/>
<organism evidence="2 3">
    <name type="scientific">Rhodotorula paludigena</name>
    <dbReference type="NCBI Taxonomy" id="86838"/>
    <lineage>
        <taxon>Eukaryota</taxon>
        <taxon>Fungi</taxon>
        <taxon>Dikarya</taxon>
        <taxon>Basidiomycota</taxon>
        <taxon>Pucciniomycotina</taxon>
        <taxon>Microbotryomycetes</taxon>
        <taxon>Sporidiobolales</taxon>
        <taxon>Sporidiobolaceae</taxon>
        <taxon>Rhodotorula</taxon>
    </lineage>
</organism>
<feature type="compositionally biased region" description="Acidic residues" evidence="1">
    <location>
        <begin position="208"/>
        <end position="225"/>
    </location>
</feature>
<sequence length="225" mass="24442">MLHFSHALRPSSLLSTARSFTSSLFSRSPSPDKEDAASLSPVEMEDPQPYTFYGPSPTQQFCAPLPRYHDYTAYAAPEPQSRFSSPSSSSSSGPSSSPASLFSAHPSPTSTAATSGGSPSSTSFAAAAAEEDGEEKAAWYCPPTRPWSDLGPSTVAHLESLAAHPPARCEAPRARRGWGWDEKEGERVVRRLEEMVARWDGVAVGRDGEEEEEEEEEEEGWMEWA</sequence>
<keyword evidence="3" id="KW-1185">Reference proteome</keyword>
<protein>
    <submittedName>
        <fullName evidence="2">Uncharacterized protein</fullName>
    </submittedName>
</protein>